<dbReference type="SUPFAM" id="SSF64268">
    <property type="entry name" value="PX domain"/>
    <property type="match status" value="1"/>
</dbReference>
<evidence type="ECO:0000256" key="1">
    <source>
        <dbReference type="ARBA" id="ARBA00022448"/>
    </source>
</evidence>
<evidence type="ECO:0000256" key="5">
    <source>
        <dbReference type="ARBA" id="ARBA00073022"/>
    </source>
</evidence>
<proteinExistence type="inferred from homology"/>
<dbReference type="GO" id="GO:0042147">
    <property type="term" value="P:retrograde transport, endosome to Golgi"/>
    <property type="evidence" value="ECO:0007669"/>
    <property type="project" value="EnsemblFungi"/>
</dbReference>
<dbReference type="InterPro" id="IPR001683">
    <property type="entry name" value="PX_dom"/>
</dbReference>
<evidence type="ECO:0000259" key="8">
    <source>
        <dbReference type="SMART" id="SM00312"/>
    </source>
</evidence>
<dbReference type="InterPro" id="IPR027267">
    <property type="entry name" value="AH/BAR_dom_sf"/>
</dbReference>
<dbReference type="CDD" id="cd06891">
    <property type="entry name" value="PX_Vps17p"/>
    <property type="match status" value="1"/>
</dbReference>
<feature type="region of interest" description="Disordered" evidence="7">
    <location>
        <begin position="1"/>
        <end position="139"/>
    </location>
</feature>
<dbReference type="GO" id="GO:0030905">
    <property type="term" value="C:retromer, tubulation complex"/>
    <property type="evidence" value="ECO:0007669"/>
    <property type="project" value="TreeGrafter"/>
</dbReference>
<comment type="function">
    <text evidence="6">Component of the membrane-associated retromer complex which is essential in endosome-to-Golgi retrograde transport.</text>
</comment>
<dbReference type="InterPro" id="IPR053055">
    <property type="entry name" value="VPS17"/>
</dbReference>
<organism evidence="9 10">
    <name type="scientific">Pochonia chlamydosporia 170</name>
    <dbReference type="NCBI Taxonomy" id="1380566"/>
    <lineage>
        <taxon>Eukaryota</taxon>
        <taxon>Fungi</taxon>
        <taxon>Dikarya</taxon>
        <taxon>Ascomycota</taxon>
        <taxon>Pezizomycotina</taxon>
        <taxon>Sordariomycetes</taxon>
        <taxon>Hypocreomycetidae</taxon>
        <taxon>Hypocreales</taxon>
        <taxon>Clavicipitaceae</taxon>
        <taxon>Pochonia</taxon>
    </lineage>
</organism>
<evidence type="ECO:0000256" key="3">
    <source>
        <dbReference type="ARBA" id="ARBA00023054"/>
    </source>
</evidence>
<reference evidence="9 10" key="1">
    <citation type="journal article" date="2016" name="PLoS Pathog.">
        <title>Biosynthesis of antibiotic leucinostatins in bio-control fungus Purpureocillium lilacinum and their inhibition on phytophthora revealed by genome mining.</title>
        <authorList>
            <person name="Wang G."/>
            <person name="Liu Z."/>
            <person name="Lin R."/>
            <person name="Li E."/>
            <person name="Mao Z."/>
            <person name="Ling J."/>
            <person name="Yang Y."/>
            <person name="Yin W.B."/>
            <person name="Xie B."/>
        </authorList>
    </citation>
    <scope>NUCLEOTIDE SEQUENCE [LARGE SCALE GENOMIC DNA]</scope>
    <source>
        <strain evidence="9">170</strain>
    </source>
</reference>
<dbReference type="EMBL" id="LSBJ02000002">
    <property type="protein sequence ID" value="OAQ59645.1"/>
    <property type="molecule type" value="Genomic_DNA"/>
</dbReference>
<dbReference type="Gene3D" id="3.30.1520.10">
    <property type="entry name" value="Phox-like domain"/>
    <property type="match status" value="1"/>
</dbReference>
<comment type="caution">
    <text evidence="9">The sequence shown here is derived from an EMBL/GenBank/DDBJ whole genome shotgun (WGS) entry which is preliminary data.</text>
</comment>
<evidence type="ECO:0000256" key="2">
    <source>
        <dbReference type="ARBA" id="ARBA00022927"/>
    </source>
</evidence>
<evidence type="ECO:0000256" key="7">
    <source>
        <dbReference type="SAM" id="MobiDB-lite"/>
    </source>
</evidence>
<dbReference type="Pfam" id="PF00787">
    <property type="entry name" value="PX"/>
    <property type="match status" value="1"/>
</dbReference>
<evidence type="ECO:0000256" key="6">
    <source>
        <dbReference type="PIRNR" id="PIRNR011791"/>
    </source>
</evidence>
<accession>A0A179F2H5</accession>
<evidence type="ECO:0000256" key="4">
    <source>
        <dbReference type="ARBA" id="ARBA00060860"/>
    </source>
</evidence>
<dbReference type="GO" id="GO:0005829">
    <property type="term" value="C:cytosol"/>
    <property type="evidence" value="ECO:0007669"/>
    <property type="project" value="GOC"/>
</dbReference>
<dbReference type="InterPro" id="IPR037907">
    <property type="entry name" value="Vps17_PX"/>
</dbReference>
<evidence type="ECO:0000313" key="9">
    <source>
        <dbReference type="EMBL" id="OAQ59645.1"/>
    </source>
</evidence>
<keyword evidence="10" id="KW-1185">Reference proteome</keyword>
<dbReference type="AlphaFoldDB" id="A0A179F2H5"/>
<keyword evidence="2 6" id="KW-0653">Protein transport</keyword>
<dbReference type="Gene3D" id="1.20.1270.60">
    <property type="entry name" value="Arfaptin homology (AH) domain/BAR domain"/>
    <property type="match status" value="1"/>
</dbReference>
<dbReference type="PANTHER" id="PTHR47433:SF1">
    <property type="entry name" value="VACUOLAR PROTEIN SORTING-ASSOCIATED PROTEIN 17"/>
    <property type="match status" value="1"/>
</dbReference>
<dbReference type="PIRSF" id="PIRSF011791">
    <property type="entry name" value="Vps17"/>
    <property type="match status" value="1"/>
</dbReference>
<dbReference type="GO" id="GO:0005768">
    <property type="term" value="C:endosome"/>
    <property type="evidence" value="ECO:0007669"/>
    <property type="project" value="TreeGrafter"/>
</dbReference>
<keyword evidence="3" id="KW-0175">Coiled coil</keyword>
<keyword evidence="1 6" id="KW-0813">Transport</keyword>
<protein>
    <recommendedName>
        <fullName evidence="5 6">Vacuolar protein sorting-associated protein 17</fullName>
    </recommendedName>
</protein>
<dbReference type="KEGG" id="pchm:VFPPC_03857"/>
<dbReference type="PANTHER" id="PTHR47433">
    <property type="entry name" value="VACUOLAR PROTEIN SORTING-ASSOCIATED PROTEIN 17"/>
    <property type="match status" value="1"/>
</dbReference>
<dbReference type="GO" id="GO:0005628">
    <property type="term" value="C:prospore membrane"/>
    <property type="evidence" value="ECO:0007669"/>
    <property type="project" value="EnsemblFungi"/>
</dbReference>
<dbReference type="Proteomes" id="UP000078397">
    <property type="component" value="Unassembled WGS sequence"/>
</dbReference>
<sequence>MDYSASINESEDPAASPWGNSPGSSPHHTRTGFAPVAGENGSSPFPYSPQPGGLEASSDGEGFQRPGTATTESGTEGGDVEQSTTLGSSVTESASESHPEVSQASQASQPTGQQPASGLRRQAEQAQQPPPAQQRPQFKLQAKITGLERTGKKDPVLRFDVHTNLPSFRTTQYRDVRRLHSEFVKLGEHLISANPEALVPAVPPPVTAAGAGTDEDENRVKAMMQRWFTYVCSSETLMRDDEMVLFVESDFGYSPLVKMKQPATGVRRKILKQFAPPPDDTPELADARPTVKLFYLGTMDAGHKVDKMVKARRGLGLAESDYGVKLSNMHVQEPHPGLANAYKKLGRVIQTMGDYHAAQATAQAAAIGDPFQYHSQDAFIVKESLTNRQILIREFLQSQEATRSKLNAADRLKASSSVRREKVDEAITALDDARHFEANLYSKTNRVTQNLIHERRKWFFRTATDLRSSIRDYVLREIDAERRTLALLETVRPDIRSIDASGGLSRLGRESHPTVRRSSMASSQGPKGDAWSGVPRRSDATRSTSSSFMGKVTEENERAEEDAREGQRSSGLGGLNEEDDDDRIDARNAASRLATSTF</sequence>
<dbReference type="InterPro" id="IPR036871">
    <property type="entry name" value="PX_dom_sf"/>
</dbReference>
<evidence type="ECO:0000313" key="10">
    <source>
        <dbReference type="Proteomes" id="UP000078397"/>
    </source>
</evidence>
<dbReference type="STRING" id="1380566.A0A179F2H5"/>
<dbReference type="FunFam" id="3.30.1520.10:FF:000034">
    <property type="entry name" value="Vacuolar protein sorting-associated protein 17"/>
    <property type="match status" value="1"/>
</dbReference>
<feature type="domain" description="PX" evidence="8">
    <location>
        <begin position="136"/>
        <end position="250"/>
    </location>
</feature>
<dbReference type="GO" id="GO:0032120">
    <property type="term" value="P:ascospore-type prospore membrane formation"/>
    <property type="evidence" value="ECO:0007669"/>
    <property type="project" value="EnsemblFungi"/>
</dbReference>
<dbReference type="FunFam" id="1.20.1270.60:FF:000046">
    <property type="entry name" value="Vacuolar protein sorting-associated protein 17"/>
    <property type="match status" value="1"/>
</dbReference>
<dbReference type="InterPro" id="IPR015404">
    <property type="entry name" value="Vps5_C"/>
</dbReference>
<comment type="subunit">
    <text evidence="6">Component of the retromer complex.</text>
</comment>
<dbReference type="Pfam" id="PF09325">
    <property type="entry name" value="Vps5"/>
    <property type="match status" value="1"/>
</dbReference>
<dbReference type="GO" id="GO:0032266">
    <property type="term" value="F:phosphatidylinositol-3-phosphate binding"/>
    <property type="evidence" value="ECO:0007669"/>
    <property type="project" value="TreeGrafter"/>
</dbReference>
<dbReference type="OrthoDB" id="9976382at2759"/>
<dbReference type="GO" id="GO:0006886">
    <property type="term" value="P:intracellular protein transport"/>
    <property type="evidence" value="ECO:0007669"/>
    <property type="project" value="EnsemblFungi"/>
</dbReference>
<dbReference type="SMART" id="SM00312">
    <property type="entry name" value="PX"/>
    <property type="match status" value="1"/>
</dbReference>
<dbReference type="GeneID" id="28847303"/>
<comment type="similarity">
    <text evidence="4 6">Belongs to the VPS17 family.</text>
</comment>
<gene>
    <name evidence="9" type="ORF">VFPPC_03857</name>
</gene>
<dbReference type="InterPro" id="IPR014461">
    <property type="entry name" value="Retromer_complex_Vps17"/>
</dbReference>
<feature type="compositionally biased region" description="Polar residues" evidence="7">
    <location>
        <begin position="81"/>
        <end position="116"/>
    </location>
</feature>
<feature type="compositionally biased region" description="Polar residues" evidence="7">
    <location>
        <begin position="516"/>
        <end position="525"/>
    </location>
</feature>
<feature type="region of interest" description="Disordered" evidence="7">
    <location>
        <begin position="499"/>
        <end position="598"/>
    </location>
</feature>
<dbReference type="RefSeq" id="XP_018137638.1">
    <property type="nucleotide sequence ID" value="XM_018283309.1"/>
</dbReference>
<name>A0A179F2H5_METCM</name>